<proteinExistence type="predicted"/>
<dbReference type="STRING" id="329726.AM1_0035"/>
<dbReference type="PANTHER" id="PTHR36061:SF3">
    <property type="entry name" value="OS04G0692200 PROTEIN"/>
    <property type="match status" value="1"/>
</dbReference>
<evidence type="ECO:0000313" key="2">
    <source>
        <dbReference type="Proteomes" id="UP000000268"/>
    </source>
</evidence>
<dbReference type="RefSeq" id="WP_012160745.1">
    <property type="nucleotide sequence ID" value="NC_009925.1"/>
</dbReference>
<dbReference type="HOGENOM" id="CLU_111088_0_0_3"/>
<dbReference type="Pfam" id="PF12527">
    <property type="entry name" value="DUF3727"/>
    <property type="match status" value="1"/>
</dbReference>
<dbReference type="EMBL" id="CP000828">
    <property type="protein sequence ID" value="ABW25123.1"/>
    <property type="molecule type" value="Genomic_DNA"/>
</dbReference>
<dbReference type="PANTHER" id="PTHR36061">
    <property type="match status" value="1"/>
</dbReference>
<reference evidence="1 2" key="1">
    <citation type="journal article" date="2008" name="Proc. Natl. Acad. Sci. U.S.A.">
        <title>Niche adaptation and genome expansion in the chlorophyll d-producing cyanobacterium Acaryochloris marina.</title>
        <authorList>
            <person name="Swingley W.D."/>
            <person name="Chen M."/>
            <person name="Cheung P.C."/>
            <person name="Conrad A.L."/>
            <person name="Dejesa L.C."/>
            <person name="Hao J."/>
            <person name="Honchak B.M."/>
            <person name="Karbach L.E."/>
            <person name="Kurdoglu A."/>
            <person name="Lahiri S."/>
            <person name="Mastrian S.D."/>
            <person name="Miyashita H."/>
            <person name="Page L."/>
            <person name="Ramakrishna P."/>
            <person name="Satoh S."/>
            <person name="Sattley W.M."/>
            <person name="Shimada Y."/>
            <person name="Taylor H.L."/>
            <person name="Tomo T."/>
            <person name="Tsuchiya T."/>
            <person name="Wang Z.T."/>
            <person name="Raymond J."/>
            <person name="Mimuro M."/>
            <person name="Blankenship R.E."/>
            <person name="Touchman J.W."/>
        </authorList>
    </citation>
    <scope>NUCLEOTIDE SEQUENCE [LARGE SCALE GENOMIC DNA]</scope>
    <source>
        <strain evidence="2">MBIC 11017</strain>
    </source>
</reference>
<accession>B0C511</accession>
<dbReference type="InterPro" id="IPR022203">
    <property type="entry name" value="DUF3727"/>
</dbReference>
<dbReference type="OrthoDB" id="571691at2"/>
<dbReference type="Proteomes" id="UP000000268">
    <property type="component" value="Chromosome"/>
</dbReference>
<evidence type="ECO:0008006" key="3">
    <source>
        <dbReference type="Google" id="ProtNLM"/>
    </source>
</evidence>
<keyword evidence="2" id="KW-1185">Reference proteome</keyword>
<organism evidence="1 2">
    <name type="scientific">Acaryochloris marina (strain MBIC 11017)</name>
    <dbReference type="NCBI Taxonomy" id="329726"/>
    <lineage>
        <taxon>Bacteria</taxon>
        <taxon>Bacillati</taxon>
        <taxon>Cyanobacteriota</taxon>
        <taxon>Cyanophyceae</taxon>
        <taxon>Acaryochloridales</taxon>
        <taxon>Acaryochloridaceae</taxon>
        <taxon>Acaryochloris</taxon>
    </lineage>
</organism>
<dbReference type="KEGG" id="amr:AM1_0035"/>
<dbReference type="eggNOG" id="ENOG5031WDP">
    <property type="taxonomic scope" value="Bacteria"/>
</dbReference>
<dbReference type="AlphaFoldDB" id="B0C511"/>
<evidence type="ECO:0000313" key="1">
    <source>
        <dbReference type="EMBL" id="ABW25123.1"/>
    </source>
</evidence>
<name>B0C511_ACAM1</name>
<protein>
    <recommendedName>
        <fullName evidence="3">DUF3727 domain-containing protein</fullName>
    </recommendedName>
</protein>
<sequence length="184" mass="21245">MEMDRSTVTLMDEAGRSLTCFVEVSVPIDQEEYALLNPVDYPVDIFGWVVTDEEDEIVQPVEEQELAKIFPTAQAVLSEQNLKLKRSALSLTVEGDLPDIDEEEILVLEMEEGDEISEQEEYQLLATFFEEEQEYSIYTPIDPVLFVVRLRENMQPELLSPQEFQALQPKLQPLLEERLMDDLD</sequence>
<gene>
    <name evidence="1" type="ordered locus">AM1_0035</name>
</gene>